<reference evidence="6 7" key="1">
    <citation type="submission" date="2019-03" db="EMBL/GenBank/DDBJ databases">
        <title>Genomic Encyclopedia of Type Strains, Phase IV (KMG-IV): sequencing the most valuable type-strain genomes for metagenomic binning, comparative biology and taxonomic classification.</title>
        <authorList>
            <person name="Goeker M."/>
        </authorList>
    </citation>
    <scope>NUCLEOTIDE SEQUENCE [LARGE SCALE GENOMIC DNA]</scope>
    <source>
        <strain evidence="6 7">DSM 25903</strain>
    </source>
</reference>
<dbReference type="SUPFAM" id="SSF53448">
    <property type="entry name" value="Nucleotide-diphospho-sugar transferases"/>
    <property type="match status" value="1"/>
</dbReference>
<dbReference type="Proteomes" id="UP000295122">
    <property type="component" value="Unassembled WGS sequence"/>
</dbReference>
<protein>
    <submittedName>
        <fullName evidence="6">GT2 family glycosyltransferase</fullName>
    </submittedName>
</protein>
<gene>
    <name evidence="6" type="ORF">EV668_2701</name>
</gene>
<accession>A0A4R7BYM5</accession>
<keyword evidence="3 6" id="KW-0808">Transferase</keyword>
<evidence type="ECO:0000256" key="1">
    <source>
        <dbReference type="ARBA" id="ARBA00006739"/>
    </source>
</evidence>
<dbReference type="PANTHER" id="PTHR43179:SF12">
    <property type="entry name" value="GALACTOFURANOSYLTRANSFERASE GLFT2"/>
    <property type="match status" value="1"/>
</dbReference>
<evidence type="ECO:0000259" key="5">
    <source>
        <dbReference type="Pfam" id="PF00535"/>
    </source>
</evidence>
<evidence type="ECO:0000256" key="4">
    <source>
        <dbReference type="SAM" id="MobiDB-lite"/>
    </source>
</evidence>
<keyword evidence="2" id="KW-0328">Glycosyltransferase</keyword>
<comment type="caution">
    <text evidence="6">The sequence shown here is derived from an EMBL/GenBank/DDBJ whole genome shotgun (WGS) entry which is preliminary data.</text>
</comment>
<evidence type="ECO:0000313" key="7">
    <source>
        <dbReference type="Proteomes" id="UP000295122"/>
    </source>
</evidence>
<feature type="domain" description="Glycosyltransferase 2-like" evidence="5">
    <location>
        <begin position="224"/>
        <end position="326"/>
    </location>
</feature>
<dbReference type="GO" id="GO:0016757">
    <property type="term" value="F:glycosyltransferase activity"/>
    <property type="evidence" value="ECO:0007669"/>
    <property type="project" value="UniProtKB-KW"/>
</dbReference>
<proteinExistence type="inferred from homology"/>
<dbReference type="AlphaFoldDB" id="A0A4R7BYM5"/>
<dbReference type="Gene3D" id="3.90.550.10">
    <property type="entry name" value="Spore Coat Polysaccharide Biosynthesis Protein SpsA, Chain A"/>
    <property type="match status" value="1"/>
</dbReference>
<sequence length="586" mass="63517">MLRKAVIVARRLWGMRWLLQPGSSARLVARSGLFDAAFYRAEAGLAGRDDAACLSHYMGSGGPGGLRPHPLVDPDFIREQMRGRGGRNPLVAYLRSGWWRGVRPNRHFDPLFYLRTNPDIRLAGFEPLSHYASAGWREARMPSEDFDPEAYRAGHSLAEDEDPLSAALAAERGSHHDEADDEAGRVAPGPVGSADDPPASGEDGADEWAGLAPLPPGEGVPVDIVVPVYGGYAETVTTIRRVLEARNRRACELVVVEDAPPEAAIRAAVDGLVARGLATVLRNEANRGFVASANRGMALHPERDVVLLNADTEVFDGWLDRLAAHAGPRIGTITPLSNAATILSYPVRLRDNCMRLELSDRDLDGLAASLGPASCEVPTGIGFCMYVSRACLAEIGLFDEKAFGRGYGEENDFCRRAAARGWRNIGIGDLVVRHHAGLSFGPEKAARVAEAIAEVERRHPGYRALIDHFIRTDPVAALRQRLDEARIRRAVPDPVLVLGRSERCGADVIRLRPEYGPRFGLYRVEAEAAPVTPNLPSFGPATGEAELGEMLERLGIRRIEVGPDAPGRLSERIVAAARARGWGVSP</sequence>
<dbReference type="EMBL" id="SNZR01000013">
    <property type="protein sequence ID" value="TDR89865.1"/>
    <property type="molecule type" value="Genomic_DNA"/>
</dbReference>
<dbReference type="Pfam" id="PF00535">
    <property type="entry name" value="Glycos_transf_2"/>
    <property type="match status" value="1"/>
</dbReference>
<organism evidence="6 7">
    <name type="scientific">Enterovirga rhinocerotis</name>
    <dbReference type="NCBI Taxonomy" id="1339210"/>
    <lineage>
        <taxon>Bacteria</taxon>
        <taxon>Pseudomonadati</taxon>
        <taxon>Pseudomonadota</taxon>
        <taxon>Alphaproteobacteria</taxon>
        <taxon>Hyphomicrobiales</taxon>
        <taxon>Methylobacteriaceae</taxon>
        <taxon>Enterovirga</taxon>
    </lineage>
</organism>
<evidence type="ECO:0000256" key="3">
    <source>
        <dbReference type="ARBA" id="ARBA00022679"/>
    </source>
</evidence>
<dbReference type="InterPro" id="IPR029044">
    <property type="entry name" value="Nucleotide-diphossugar_trans"/>
</dbReference>
<name>A0A4R7BYM5_9HYPH</name>
<dbReference type="PANTHER" id="PTHR43179">
    <property type="entry name" value="RHAMNOSYLTRANSFERASE WBBL"/>
    <property type="match status" value="1"/>
</dbReference>
<keyword evidence="7" id="KW-1185">Reference proteome</keyword>
<comment type="similarity">
    <text evidence="1">Belongs to the glycosyltransferase 2 family.</text>
</comment>
<feature type="compositionally biased region" description="Basic and acidic residues" evidence="4">
    <location>
        <begin position="172"/>
        <end position="184"/>
    </location>
</feature>
<feature type="region of interest" description="Disordered" evidence="4">
    <location>
        <begin position="171"/>
        <end position="214"/>
    </location>
</feature>
<evidence type="ECO:0000313" key="6">
    <source>
        <dbReference type="EMBL" id="TDR89865.1"/>
    </source>
</evidence>
<evidence type="ECO:0000256" key="2">
    <source>
        <dbReference type="ARBA" id="ARBA00022676"/>
    </source>
</evidence>
<dbReference type="InterPro" id="IPR001173">
    <property type="entry name" value="Glyco_trans_2-like"/>
</dbReference>